<gene>
    <name evidence="2" type="ordered locus">MTR_6g055845</name>
</gene>
<feature type="compositionally biased region" description="Low complexity" evidence="1">
    <location>
        <begin position="36"/>
        <end position="49"/>
    </location>
</feature>
<dbReference type="EMBL" id="CM001222">
    <property type="protein sequence ID" value="KEH26419.1"/>
    <property type="molecule type" value="Genomic_DNA"/>
</dbReference>
<name>A0A072U9F4_MEDTR</name>
<proteinExistence type="predicted"/>
<dbReference type="Proteomes" id="UP000002051">
    <property type="component" value="Chromosome 6"/>
</dbReference>
<evidence type="ECO:0000313" key="3">
    <source>
        <dbReference type="EnsemblPlants" id="KEH26419"/>
    </source>
</evidence>
<sequence>MARVSGILGQKLGYDSGEMQPTPRKASKTVPEKTVLENQQTETQTETQTIPEQTVPEHTCRVIYWRSRLFD</sequence>
<evidence type="ECO:0000256" key="1">
    <source>
        <dbReference type="SAM" id="MobiDB-lite"/>
    </source>
</evidence>
<dbReference type="HOGENOM" id="CLU_2743852_0_0_1"/>
<reference evidence="3" key="3">
    <citation type="submission" date="2015-04" db="UniProtKB">
        <authorList>
            <consortium name="EnsemblPlants"/>
        </authorList>
    </citation>
    <scope>IDENTIFICATION</scope>
    <source>
        <strain evidence="3">cv. Jemalong A17</strain>
    </source>
</reference>
<keyword evidence="4" id="KW-1185">Reference proteome</keyword>
<protein>
    <submittedName>
        <fullName evidence="2 3">Uncharacterized protein</fullName>
    </submittedName>
</protein>
<evidence type="ECO:0000313" key="4">
    <source>
        <dbReference type="Proteomes" id="UP000002051"/>
    </source>
</evidence>
<evidence type="ECO:0000313" key="2">
    <source>
        <dbReference type="EMBL" id="KEH26419.1"/>
    </source>
</evidence>
<dbReference type="EnsemblPlants" id="KEH26419">
    <property type="protein sequence ID" value="KEH26419"/>
    <property type="gene ID" value="MTR_6g055845"/>
</dbReference>
<organism evidence="2 4">
    <name type="scientific">Medicago truncatula</name>
    <name type="common">Barrel medic</name>
    <name type="synonym">Medicago tribuloides</name>
    <dbReference type="NCBI Taxonomy" id="3880"/>
    <lineage>
        <taxon>Eukaryota</taxon>
        <taxon>Viridiplantae</taxon>
        <taxon>Streptophyta</taxon>
        <taxon>Embryophyta</taxon>
        <taxon>Tracheophyta</taxon>
        <taxon>Spermatophyta</taxon>
        <taxon>Magnoliopsida</taxon>
        <taxon>eudicotyledons</taxon>
        <taxon>Gunneridae</taxon>
        <taxon>Pentapetalae</taxon>
        <taxon>rosids</taxon>
        <taxon>fabids</taxon>
        <taxon>Fabales</taxon>
        <taxon>Fabaceae</taxon>
        <taxon>Papilionoideae</taxon>
        <taxon>50 kb inversion clade</taxon>
        <taxon>NPAAA clade</taxon>
        <taxon>Hologalegina</taxon>
        <taxon>IRL clade</taxon>
        <taxon>Trifolieae</taxon>
        <taxon>Medicago</taxon>
    </lineage>
</organism>
<feature type="region of interest" description="Disordered" evidence="1">
    <location>
        <begin position="1"/>
        <end position="49"/>
    </location>
</feature>
<reference evidence="2 4" key="1">
    <citation type="journal article" date="2011" name="Nature">
        <title>The Medicago genome provides insight into the evolution of rhizobial symbioses.</title>
        <authorList>
            <person name="Young N.D."/>
            <person name="Debelle F."/>
            <person name="Oldroyd G.E."/>
            <person name="Geurts R."/>
            <person name="Cannon S.B."/>
            <person name="Udvardi M.K."/>
            <person name="Benedito V.A."/>
            <person name="Mayer K.F."/>
            <person name="Gouzy J."/>
            <person name="Schoof H."/>
            <person name="Van de Peer Y."/>
            <person name="Proost S."/>
            <person name="Cook D.R."/>
            <person name="Meyers B.C."/>
            <person name="Spannagl M."/>
            <person name="Cheung F."/>
            <person name="De Mita S."/>
            <person name="Krishnakumar V."/>
            <person name="Gundlach H."/>
            <person name="Zhou S."/>
            <person name="Mudge J."/>
            <person name="Bharti A.K."/>
            <person name="Murray J.D."/>
            <person name="Naoumkina M.A."/>
            <person name="Rosen B."/>
            <person name="Silverstein K.A."/>
            <person name="Tang H."/>
            <person name="Rombauts S."/>
            <person name="Zhao P.X."/>
            <person name="Zhou P."/>
            <person name="Barbe V."/>
            <person name="Bardou P."/>
            <person name="Bechner M."/>
            <person name="Bellec A."/>
            <person name="Berger A."/>
            <person name="Berges H."/>
            <person name="Bidwell S."/>
            <person name="Bisseling T."/>
            <person name="Choisne N."/>
            <person name="Couloux A."/>
            <person name="Denny R."/>
            <person name="Deshpande S."/>
            <person name="Dai X."/>
            <person name="Doyle J.J."/>
            <person name="Dudez A.M."/>
            <person name="Farmer A.D."/>
            <person name="Fouteau S."/>
            <person name="Franken C."/>
            <person name="Gibelin C."/>
            <person name="Gish J."/>
            <person name="Goldstein S."/>
            <person name="Gonzalez A.J."/>
            <person name="Green P.J."/>
            <person name="Hallab A."/>
            <person name="Hartog M."/>
            <person name="Hua A."/>
            <person name="Humphray S.J."/>
            <person name="Jeong D.H."/>
            <person name="Jing Y."/>
            <person name="Jocker A."/>
            <person name="Kenton S.M."/>
            <person name="Kim D.J."/>
            <person name="Klee K."/>
            <person name="Lai H."/>
            <person name="Lang C."/>
            <person name="Lin S."/>
            <person name="Macmil S.L."/>
            <person name="Magdelenat G."/>
            <person name="Matthews L."/>
            <person name="McCorrison J."/>
            <person name="Monaghan E.L."/>
            <person name="Mun J.H."/>
            <person name="Najar F.Z."/>
            <person name="Nicholson C."/>
            <person name="Noirot C."/>
            <person name="O'Bleness M."/>
            <person name="Paule C.R."/>
            <person name="Poulain J."/>
            <person name="Prion F."/>
            <person name="Qin B."/>
            <person name="Qu C."/>
            <person name="Retzel E.F."/>
            <person name="Riddle C."/>
            <person name="Sallet E."/>
            <person name="Samain S."/>
            <person name="Samson N."/>
            <person name="Sanders I."/>
            <person name="Saurat O."/>
            <person name="Scarpelli C."/>
            <person name="Schiex T."/>
            <person name="Segurens B."/>
            <person name="Severin A.J."/>
            <person name="Sherrier D.J."/>
            <person name="Shi R."/>
            <person name="Sims S."/>
            <person name="Singer S.R."/>
            <person name="Sinharoy S."/>
            <person name="Sterck L."/>
            <person name="Viollet A."/>
            <person name="Wang B.B."/>
            <person name="Wang K."/>
            <person name="Wang M."/>
            <person name="Wang X."/>
            <person name="Warfsmann J."/>
            <person name="Weissenbach J."/>
            <person name="White D.D."/>
            <person name="White J.D."/>
            <person name="Wiley G.B."/>
            <person name="Wincker P."/>
            <person name="Xing Y."/>
            <person name="Yang L."/>
            <person name="Yao Z."/>
            <person name="Ying F."/>
            <person name="Zhai J."/>
            <person name="Zhou L."/>
            <person name="Zuber A."/>
            <person name="Denarie J."/>
            <person name="Dixon R.A."/>
            <person name="May G.D."/>
            <person name="Schwartz D.C."/>
            <person name="Rogers J."/>
            <person name="Quetier F."/>
            <person name="Town C.D."/>
            <person name="Roe B.A."/>
        </authorList>
    </citation>
    <scope>NUCLEOTIDE SEQUENCE [LARGE SCALE GENOMIC DNA]</scope>
    <source>
        <strain evidence="2">A17</strain>
        <strain evidence="3 4">cv. Jemalong A17</strain>
    </source>
</reference>
<accession>A0A072U9F4</accession>
<reference evidence="2 4" key="2">
    <citation type="journal article" date="2014" name="BMC Genomics">
        <title>An improved genome release (version Mt4.0) for the model legume Medicago truncatula.</title>
        <authorList>
            <person name="Tang H."/>
            <person name="Krishnakumar V."/>
            <person name="Bidwell S."/>
            <person name="Rosen B."/>
            <person name="Chan A."/>
            <person name="Zhou S."/>
            <person name="Gentzbittel L."/>
            <person name="Childs K.L."/>
            <person name="Yandell M."/>
            <person name="Gundlach H."/>
            <person name="Mayer K.F."/>
            <person name="Schwartz D.C."/>
            <person name="Town C.D."/>
        </authorList>
    </citation>
    <scope>GENOME REANNOTATION</scope>
    <source>
        <strain evidence="2">A17</strain>
        <strain evidence="3 4">cv. Jemalong A17</strain>
    </source>
</reference>
<dbReference type="AlphaFoldDB" id="A0A072U9F4"/>